<organism evidence="2 3">
    <name type="scientific">Eiseniibacteriota bacterium</name>
    <dbReference type="NCBI Taxonomy" id="2212470"/>
    <lineage>
        <taxon>Bacteria</taxon>
        <taxon>Candidatus Eiseniibacteriota</taxon>
    </lineage>
</organism>
<dbReference type="EMBL" id="VGIY01000266">
    <property type="protein sequence ID" value="MBM3318114.1"/>
    <property type="molecule type" value="Genomic_DNA"/>
</dbReference>
<reference evidence="2" key="1">
    <citation type="submission" date="2019-03" db="EMBL/GenBank/DDBJ databases">
        <title>Lake Tanganyika Metagenome-Assembled Genomes (MAGs).</title>
        <authorList>
            <person name="Tran P."/>
        </authorList>
    </citation>
    <scope>NUCLEOTIDE SEQUENCE</scope>
    <source>
        <strain evidence="2">M_DeepCast_400m_m2_100</strain>
    </source>
</reference>
<comment type="caution">
    <text evidence="2">The sequence shown here is derived from an EMBL/GenBank/DDBJ whole genome shotgun (WGS) entry which is preliminary data.</text>
</comment>
<dbReference type="GO" id="GO:0016757">
    <property type="term" value="F:glycosyltransferase activity"/>
    <property type="evidence" value="ECO:0007669"/>
    <property type="project" value="TreeGrafter"/>
</dbReference>
<protein>
    <submittedName>
        <fullName evidence="2">Glycosyltransferase</fullName>
    </submittedName>
</protein>
<dbReference type="SUPFAM" id="SSF53756">
    <property type="entry name" value="UDP-Glycosyltransferase/glycogen phosphorylase"/>
    <property type="match status" value="1"/>
</dbReference>
<dbReference type="PANTHER" id="PTHR12526:SF600">
    <property type="entry name" value="GLYCOSYL TRANSFERASE GROUP 1"/>
    <property type="match status" value="1"/>
</dbReference>
<dbReference type="Gene3D" id="3.40.50.2000">
    <property type="entry name" value="Glycogen Phosphorylase B"/>
    <property type="match status" value="1"/>
</dbReference>
<dbReference type="AlphaFoldDB" id="A0A937XCM4"/>
<feature type="compositionally biased region" description="Low complexity" evidence="1">
    <location>
        <begin position="381"/>
        <end position="399"/>
    </location>
</feature>
<evidence type="ECO:0000313" key="2">
    <source>
        <dbReference type="EMBL" id="MBM3318114.1"/>
    </source>
</evidence>
<dbReference type="Pfam" id="PF13692">
    <property type="entry name" value="Glyco_trans_1_4"/>
    <property type="match status" value="1"/>
</dbReference>
<dbReference type="Proteomes" id="UP000748308">
    <property type="component" value="Unassembled WGS sequence"/>
</dbReference>
<name>A0A937XCM4_UNCEI</name>
<accession>A0A937XCM4</accession>
<feature type="compositionally biased region" description="Gly residues" evidence="1">
    <location>
        <begin position="403"/>
        <end position="413"/>
    </location>
</feature>
<sequence length="413" mass="44376">MAHLAALAAPRRGVLYVEPSFSLLRRAPAHCPPGQANPWLAPRLAQRAPRLWTLAPPRGLPLWTHPAVSRLQHACYGAMLRRAARRLGYGRVWLWLYNPLYVQAMDSLRPERLILDLVDDLGAYEARAHSRRTTGACLERALAQADLVLTTSALLAEAHAAKTRAGRLEVVPNGVRGEWIGRPAAEPPAELRGLPRPWIGFVGAVSDYLDFELLVAAARRFAAGSLILVGPVRGGEGEKGAARLRRERNAHLLGHRPQERVPDYAAAFDVCLCPFRVGAVRRAVNPLKVYEYLAAGRPVVATPLESLASEPVAAWIRFAEVEEAFLAAIAKELALERAGGAPAAAERSAARRRAVRPYAWESISTRVASILDRAEEAWAAGAGDRGPAAGAGDRSPAAANGTPAGGVTGKASR</sequence>
<evidence type="ECO:0000256" key="1">
    <source>
        <dbReference type="SAM" id="MobiDB-lite"/>
    </source>
</evidence>
<dbReference type="PANTHER" id="PTHR12526">
    <property type="entry name" value="GLYCOSYLTRANSFERASE"/>
    <property type="match status" value="1"/>
</dbReference>
<proteinExistence type="predicted"/>
<evidence type="ECO:0000313" key="3">
    <source>
        <dbReference type="Proteomes" id="UP000748308"/>
    </source>
</evidence>
<gene>
    <name evidence="2" type="ORF">FJY75_09730</name>
</gene>
<feature type="region of interest" description="Disordered" evidence="1">
    <location>
        <begin position="381"/>
        <end position="413"/>
    </location>
</feature>